<dbReference type="Gene3D" id="3.40.50.12780">
    <property type="entry name" value="N-terminal domain of ligase-like"/>
    <property type="match status" value="1"/>
</dbReference>
<organism evidence="6 7">
    <name type="scientific">Aphanomyces stellatus</name>
    <dbReference type="NCBI Taxonomy" id="120398"/>
    <lineage>
        <taxon>Eukaryota</taxon>
        <taxon>Sar</taxon>
        <taxon>Stramenopiles</taxon>
        <taxon>Oomycota</taxon>
        <taxon>Saprolegniomycetes</taxon>
        <taxon>Saprolegniales</taxon>
        <taxon>Verrucalvaceae</taxon>
        <taxon>Aphanomyces</taxon>
    </lineage>
</organism>
<dbReference type="InterPro" id="IPR020845">
    <property type="entry name" value="AMP-binding_CS"/>
</dbReference>
<dbReference type="SUPFAM" id="SSF56801">
    <property type="entry name" value="Acetyl-CoA synthetase-like"/>
    <property type="match status" value="1"/>
</dbReference>
<evidence type="ECO:0000313" key="5">
    <source>
        <dbReference type="EMBL" id="KAF0715215.1"/>
    </source>
</evidence>
<dbReference type="Pfam" id="PF00501">
    <property type="entry name" value="AMP-binding"/>
    <property type="match status" value="1"/>
</dbReference>
<reference evidence="6 7" key="1">
    <citation type="submission" date="2019-03" db="EMBL/GenBank/DDBJ databases">
        <authorList>
            <person name="Gaulin E."/>
            <person name="Dumas B."/>
        </authorList>
    </citation>
    <scope>NUCLEOTIDE SEQUENCE [LARGE SCALE GENOMIC DNA]</scope>
    <source>
        <strain evidence="6">CBS 568.67</strain>
    </source>
</reference>
<keyword evidence="1" id="KW-0436">Ligase</keyword>
<keyword evidence="2" id="KW-0276">Fatty acid metabolism</keyword>
<evidence type="ECO:0000256" key="2">
    <source>
        <dbReference type="ARBA" id="ARBA00022832"/>
    </source>
</evidence>
<dbReference type="Proteomes" id="UP000332933">
    <property type="component" value="Unassembled WGS sequence"/>
</dbReference>
<dbReference type="PROSITE" id="PS00455">
    <property type="entry name" value="AMP_BINDING"/>
    <property type="match status" value="1"/>
</dbReference>
<sequence length="670" mass="73107">MLLRSLHRRTAIALPHLLLGTRSFATHVPKYITTRIDDEVDLRVSPTSKHHIPITFSKFFCHTATMHSAAPALHYKANGHWHSYSWQEYHDLSVRFAKSLIHVGNAPFDTVAISGFNAPQWFISYVGTSLSGGVSTGMYTTNMADACQYVTAHAKARVVVVDNLAQVEKFASIADSLPHLQAIVAWDIVDDGVALPPCRVPIYTFDAFLALGADTPAAAVDARVDQQRPGHCHTLVYTSGTTGTPKGVMLSHDNMTYSVNAVTEAWEPGFLNDTDRIVSYLPLSHIAGLICDVGLQVKSGGSVYFAQPDAMKGSLVTTLREVRPTFFLAVPRVYEKFMEKIVETMAQSKGLRKKLAAWAMSVGLQKTLNHQHGHSKRTPATHRLAKRLVLDKVKAAIGLDQTKALYFGAAPLSPEVFSFFASLDMPIIAKFGMSETNAMGFMSLPRKWKAHSMGAPLPSMEVKIAPGSSELLFRGRAVMMGYLNADAQTAETFDADGFLKTGDCATIDANGFAYLTGRMKELLKTAGGEYVAPVHLENVLKEAMPILSTAVVIGDAKKFLTALFTLRVDHDQNGVPLDTLDAFVLRTLTEIGSTATTVREAQACPLVQAHLQAGLEKANARAISRAQKVQKFTLLDKDFSVSGGEFTATLKLKRKVITDKYAAAIDTMYK</sequence>
<dbReference type="OrthoDB" id="1700726at2759"/>
<dbReference type="PANTHER" id="PTHR43272:SF32">
    <property type="entry name" value="AMP-DEPENDENT SYNTHETASE_LIGASE DOMAIN-CONTAINING PROTEIN"/>
    <property type="match status" value="1"/>
</dbReference>
<accession>A0A485KDR8</accession>
<gene>
    <name evidence="6" type="primary">Aste57867_3509</name>
    <name evidence="5" type="ORF">As57867_003498</name>
    <name evidence="6" type="ORF">ASTE57867_3509</name>
</gene>
<proteinExistence type="predicted"/>
<evidence type="ECO:0000313" key="7">
    <source>
        <dbReference type="Proteomes" id="UP000332933"/>
    </source>
</evidence>
<dbReference type="AlphaFoldDB" id="A0A485KDR8"/>
<dbReference type="GO" id="GO:0004467">
    <property type="term" value="F:long-chain fatty acid-CoA ligase activity"/>
    <property type="evidence" value="ECO:0007669"/>
    <property type="project" value="TreeGrafter"/>
</dbReference>
<dbReference type="GO" id="GO:0005783">
    <property type="term" value="C:endoplasmic reticulum"/>
    <property type="evidence" value="ECO:0007669"/>
    <property type="project" value="TreeGrafter"/>
</dbReference>
<evidence type="ECO:0000259" key="4">
    <source>
        <dbReference type="Pfam" id="PF00501"/>
    </source>
</evidence>
<evidence type="ECO:0000256" key="3">
    <source>
        <dbReference type="ARBA" id="ARBA00023098"/>
    </source>
</evidence>
<dbReference type="InterPro" id="IPR000873">
    <property type="entry name" value="AMP-dep_synth/lig_dom"/>
</dbReference>
<dbReference type="PANTHER" id="PTHR43272">
    <property type="entry name" value="LONG-CHAIN-FATTY-ACID--COA LIGASE"/>
    <property type="match status" value="1"/>
</dbReference>
<reference evidence="5" key="2">
    <citation type="submission" date="2019-06" db="EMBL/GenBank/DDBJ databases">
        <title>Genomics analysis of Aphanomyces spp. identifies a new class of oomycete effector associated with host adaptation.</title>
        <authorList>
            <person name="Gaulin E."/>
        </authorList>
    </citation>
    <scope>NUCLEOTIDE SEQUENCE</scope>
    <source>
        <strain evidence="5">CBS 578.67</strain>
    </source>
</reference>
<evidence type="ECO:0000256" key="1">
    <source>
        <dbReference type="ARBA" id="ARBA00022598"/>
    </source>
</evidence>
<evidence type="ECO:0000313" key="6">
    <source>
        <dbReference type="EMBL" id="VFT80672.1"/>
    </source>
</evidence>
<protein>
    <submittedName>
        <fullName evidence="6">Aste57867_3509 protein</fullName>
    </submittedName>
</protein>
<dbReference type="EMBL" id="CAADRA010000617">
    <property type="protein sequence ID" value="VFT80672.1"/>
    <property type="molecule type" value="Genomic_DNA"/>
</dbReference>
<name>A0A485KDR8_9STRA</name>
<keyword evidence="7" id="KW-1185">Reference proteome</keyword>
<keyword evidence="3" id="KW-0443">Lipid metabolism</keyword>
<dbReference type="GO" id="GO:0016020">
    <property type="term" value="C:membrane"/>
    <property type="evidence" value="ECO:0007669"/>
    <property type="project" value="TreeGrafter"/>
</dbReference>
<dbReference type="EMBL" id="VJMH01000617">
    <property type="protein sequence ID" value="KAF0715215.1"/>
    <property type="molecule type" value="Genomic_DNA"/>
</dbReference>
<dbReference type="InterPro" id="IPR042099">
    <property type="entry name" value="ANL_N_sf"/>
</dbReference>
<feature type="domain" description="AMP-dependent synthetase/ligase" evidence="4">
    <location>
        <begin position="62"/>
        <end position="483"/>
    </location>
</feature>